<evidence type="ECO:0000313" key="2">
    <source>
        <dbReference type="Proteomes" id="UP000008221"/>
    </source>
</evidence>
<accession>A0LU32</accession>
<dbReference type="NCBIfam" id="TIGR03847">
    <property type="entry name" value="conserved hypothetical protein"/>
    <property type="match status" value="1"/>
</dbReference>
<protein>
    <recommendedName>
        <fullName evidence="3">DUF3090 domain-containing protein</fullName>
    </recommendedName>
</protein>
<reference evidence="1 2" key="1">
    <citation type="journal article" date="2009" name="Genome Res.">
        <title>Complete genome of the cellulolytic thermophile Acidothermus cellulolyticus 11B provides insights into its ecophysiological and evolutionary adaptations.</title>
        <authorList>
            <person name="Barabote R.D."/>
            <person name="Xie G."/>
            <person name="Leu D.H."/>
            <person name="Normand P."/>
            <person name="Necsulea A."/>
            <person name="Daubin V."/>
            <person name="Medigue C."/>
            <person name="Adney W.S."/>
            <person name="Xu X.C."/>
            <person name="Lapidus A."/>
            <person name="Parales R.E."/>
            <person name="Detter C."/>
            <person name="Pujic P."/>
            <person name="Bruce D."/>
            <person name="Lavire C."/>
            <person name="Challacombe J.F."/>
            <person name="Brettin T.S."/>
            <person name="Berry A.M."/>
        </authorList>
    </citation>
    <scope>NUCLEOTIDE SEQUENCE [LARGE SCALE GENOMIC DNA]</scope>
    <source>
        <strain evidence="2">ATCC 43068 / DSM 8971 / 11B</strain>
    </source>
</reference>
<dbReference type="OrthoDB" id="156387at2"/>
<dbReference type="KEGG" id="ace:Acel_1170"/>
<dbReference type="RefSeq" id="WP_011720005.1">
    <property type="nucleotide sequence ID" value="NC_008578.1"/>
</dbReference>
<evidence type="ECO:0000313" key="1">
    <source>
        <dbReference type="EMBL" id="ABK52942.1"/>
    </source>
</evidence>
<dbReference type="Pfam" id="PF11290">
    <property type="entry name" value="DUF3090"/>
    <property type="match status" value="1"/>
</dbReference>
<dbReference type="EMBL" id="CP000481">
    <property type="protein sequence ID" value="ABK52942.1"/>
    <property type="molecule type" value="Genomic_DNA"/>
</dbReference>
<dbReference type="STRING" id="351607.Acel_1170"/>
<proteinExistence type="predicted"/>
<dbReference type="AlphaFoldDB" id="A0LU32"/>
<dbReference type="HOGENOM" id="CLU_098984_0_0_11"/>
<evidence type="ECO:0008006" key="3">
    <source>
        <dbReference type="Google" id="ProtNLM"/>
    </source>
</evidence>
<keyword evidence="2" id="KW-1185">Reference proteome</keyword>
<dbReference type="Proteomes" id="UP000008221">
    <property type="component" value="Chromosome"/>
</dbReference>
<gene>
    <name evidence="1" type="ordered locus">Acel_1170</name>
</gene>
<organism evidence="1 2">
    <name type="scientific">Acidothermus cellulolyticus (strain ATCC 43068 / DSM 8971 / 11B)</name>
    <dbReference type="NCBI Taxonomy" id="351607"/>
    <lineage>
        <taxon>Bacteria</taxon>
        <taxon>Bacillati</taxon>
        <taxon>Actinomycetota</taxon>
        <taxon>Actinomycetes</taxon>
        <taxon>Acidothermales</taxon>
        <taxon>Acidothermaceae</taxon>
        <taxon>Acidothermus</taxon>
    </lineage>
</organism>
<name>A0LU32_ACIC1</name>
<dbReference type="InParanoid" id="A0LU32"/>
<sequence>MPREVYVYDTPDRVVIGTVGQPGHRTFFLQVRENDRLTSVVLEKAQVAVLAERLDAMLDEVVRVSGGVASVPAVAPADLDDDAPLDEPIVEAFRVGALGLGWDPETEQVVIEAQAIDPDAEEEILVEDDDADGPPLLRIRMSGAVARAFAKRALAVVAAGRPTCQFCGQPIDPTGHICARANGHKPHGSS</sequence>
<dbReference type="InterPro" id="IPR021441">
    <property type="entry name" value="DUF3090"/>
</dbReference>
<dbReference type="eggNOG" id="ENOG502ZW25">
    <property type="taxonomic scope" value="Bacteria"/>
</dbReference>